<dbReference type="EMBL" id="JBHULI010000002">
    <property type="protein sequence ID" value="MFD2531151.1"/>
    <property type="molecule type" value="Genomic_DNA"/>
</dbReference>
<keyword evidence="2" id="KW-0540">Nuclease</keyword>
<accession>A0ABW5JFX0</accession>
<dbReference type="Gene3D" id="3.60.10.10">
    <property type="entry name" value="Endonuclease/exonuclease/phosphatase"/>
    <property type="match status" value="1"/>
</dbReference>
<dbReference type="RefSeq" id="WP_390297654.1">
    <property type="nucleotide sequence ID" value="NZ_JBHULI010000002.1"/>
</dbReference>
<dbReference type="InterPro" id="IPR036691">
    <property type="entry name" value="Endo/exonu/phosph_ase_sf"/>
</dbReference>
<gene>
    <name evidence="2" type="ORF">ACFSVN_01680</name>
</gene>
<dbReference type="Pfam" id="PF03372">
    <property type="entry name" value="Exo_endo_phos"/>
    <property type="match status" value="1"/>
</dbReference>
<dbReference type="Proteomes" id="UP001597460">
    <property type="component" value="Unassembled WGS sequence"/>
</dbReference>
<reference evidence="3" key="1">
    <citation type="journal article" date="2019" name="Int. J. Syst. Evol. Microbiol.">
        <title>The Global Catalogue of Microorganisms (GCM) 10K type strain sequencing project: providing services to taxonomists for standard genome sequencing and annotation.</title>
        <authorList>
            <consortium name="The Broad Institute Genomics Platform"/>
            <consortium name="The Broad Institute Genome Sequencing Center for Infectious Disease"/>
            <person name="Wu L."/>
            <person name="Ma J."/>
        </authorList>
    </citation>
    <scope>NUCLEOTIDE SEQUENCE [LARGE SCALE GENOMIC DNA]</scope>
    <source>
        <strain evidence="3">KCTC 52042</strain>
    </source>
</reference>
<keyword evidence="3" id="KW-1185">Reference proteome</keyword>
<keyword evidence="2" id="KW-0255">Endonuclease</keyword>
<evidence type="ECO:0000313" key="3">
    <source>
        <dbReference type="Proteomes" id="UP001597460"/>
    </source>
</evidence>
<organism evidence="2 3">
    <name type="scientific">Gracilimonas halophila</name>
    <dbReference type="NCBI Taxonomy" id="1834464"/>
    <lineage>
        <taxon>Bacteria</taxon>
        <taxon>Pseudomonadati</taxon>
        <taxon>Balneolota</taxon>
        <taxon>Balneolia</taxon>
        <taxon>Balneolales</taxon>
        <taxon>Balneolaceae</taxon>
        <taxon>Gracilimonas</taxon>
    </lineage>
</organism>
<dbReference type="InterPro" id="IPR005135">
    <property type="entry name" value="Endo/exonuclease/phosphatase"/>
</dbReference>
<comment type="caution">
    <text evidence="2">The sequence shown here is derived from an EMBL/GenBank/DDBJ whole genome shotgun (WGS) entry which is preliminary data.</text>
</comment>
<sequence length="67" mass="7756">MVKISSYNVNGIRAAHRKGFNEWVSESDPDIICIQELRALEDQVPDDIRSLDYHEAYHVAEKKDIPE</sequence>
<evidence type="ECO:0000259" key="1">
    <source>
        <dbReference type="Pfam" id="PF03372"/>
    </source>
</evidence>
<dbReference type="GO" id="GO:0004519">
    <property type="term" value="F:endonuclease activity"/>
    <property type="evidence" value="ECO:0007669"/>
    <property type="project" value="UniProtKB-KW"/>
</dbReference>
<dbReference type="SUPFAM" id="SSF56219">
    <property type="entry name" value="DNase I-like"/>
    <property type="match status" value="1"/>
</dbReference>
<keyword evidence="2" id="KW-0378">Hydrolase</keyword>
<evidence type="ECO:0000313" key="2">
    <source>
        <dbReference type="EMBL" id="MFD2531151.1"/>
    </source>
</evidence>
<protein>
    <submittedName>
        <fullName evidence="2">Endonuclease/exonuclease/phosphatase family protein</fullName>
    </submittedName>
</protein>
<feature type="domain" description="Endonuclease/exonuclease/phosphatase" evidence="1">
    <location>
        <begin position="6"/>
        <end position="50"/>
    </location>
</feature>
<name>A0ABW5JFX0_9BACT</name>
<proteinExistence type="predicted"/>